<dbReference type="EMBL" id="BMMD01000009">
    <property type="protein sequence ID" value="GGJ80465.1"/>
    <property type="molecule type" value="Genomic_DNA"/>
</dbReference>
<protein>
    <recommendedName>
        <fullName evidence="3">Activator of Hsp90 ATPase homologue 1/2-like C-terminal domain-containing protein</fullName>
    </recommendedName>
</protein>
<reference evidence="4" key="2">
    <citation type="submission" date="2020-09" db="EMBL/GenBank/DDBJ databases">
        <authorList>
            <person name="Sun Q."/>
            <person name="Zhou Y."/>
        </authorList>
    </citation>
    <scope>NUCLEOTIDE SEQUENCE</scope>
    <source>
        <strain evidence="4">CGMCC 1.8984</strain>
    </source>
</reference>
<gene>
    <name evidence="4" type="ORF">GCM10011372_18610</name>
</gene>
<evidence type="ECO:0000313" key="5">
    <source>
        <dbReference type="Proteomes" id="UP000636956"/>
    </source>
</evidence>
<dbReference type="AlphaFoldDB" id="A0A917URJ4"/>
<evidence type="ECO:0000256" key="2">
    <source>
        <dbReference type="SAM" id="MobiDB-lite"/>
    </source>
</evidence>
<name>A0A917URJ4_9MICO</name>
<dbReference type="CDD" id="cd07814">
    <property type="entry name" value="SRPBCC_CalC_Aha1-like"/>
    <property type="match status" value="1"/>
</dbReference>
<keyword evidence="5" id="KW-1185">Reference proteome</keyword>
<dbReference type="SUPFAM" id="SSF55961">
    <property type="entry name" value="Bet v1-like"/>
    <property type="match status" value="1"/>
</dbReference>
<feature type="region of interest" description="Disordered" evidence="2">
    <location>
        <begin position="1"/>
        <end position="38"/>
    </location>
</feature>
<feature type="compositionally biased region" description="Basic and acidic residues" evidence="2">
    <location>
        <begin position="15"/>
        <end position="28"/>
    </location>
</feature>
<dbReference type="Pfam" id="PF08327">
    <property type="entry name" value="AHSA1"/>
    <property type="match status" value="1"/>
</dbReference>
<evidence type="ECO:0000313" key="4">
    <source>
        <dbReference type="EMBL" id="GGJ80465.1"/>
    </source>
</evidence>
<dbReference type="Gene3D" id="3.30.530.20">
    <property type="match status" value="1"/>
</dbReference>
<proteinExistence type="inferred from homology"/>
<comment type="similarity">
    <text evidence="1">Belongs to the AHA1 family.</text>
</comment>
<evidence type="ECO:0000259" key="3">
    <source>
        <dbReference type="Pfam" id="PF08327"/>
    </source>
</evidence>
<dbReference type="InterPro" id="IPR013538">
    <property type="entry name" value="ASHA1/2-like_C"/>
</dbReference>
<comment type="caution">
    <text evidence="4">The sequence shown here is derived from an EMBL/GenBank/DDBJ whole genome shotgun (WGS) entry which is preliminary data.</text>
</comment>
<evidence type="ECO:0000256" key="1">
    <source>
        <dbReference type="ARBA" id="ARBA00006817"/>
    </source>
</evidence>
<dbReference type="InterPro" id="IPR023393">
    <property type="entry name" value="START-like_dom_sf"/>
</dbReference>
<accession>A0A917URJ4</accession>
<organism evidence="4 5">
    <name type="scientific">Agromyces bauzanensis</name>
    <dbReference type="NCBI Taxonomy" id="1308924"/>
    <lineage>
        <taxon>Bacteria</taxon>
        <taxon>Bacillati</taxon>
        <taxon>Actinomycetota</taxon>
        <taxon>Actinomycetes</taxon>
        <taxon>Micrococcales</taxon>
        <taxon>Microbacteriaceae</taxon>
        <taxon>Agromyces</taxon>
    </lineage>
</organism>
<reference evidence="4" key="1">
    <citation type="journal article" date="2014" name="Int. J. Syst. Evol. Microbiol.">
        <title>Complete genome sequence of Corynebacterium casei LMG S-19264T (=DSM 44701T), isolated from a smear-ripened cheese.</title>
        <authorList>
            <consortium name="US DOE Joint Genome Institute (JGI-PGF)"/>
            <person name="Walter F."/>
            <person name="Albersmeier A."/>
            <person name="Kalinowski J."/>
            <person name="Ruckert C."/>
        </authorList>
    </citation>
    <scope>NUCLEOTIDE SEQUENCE</scope>
    <source>
        <strain evidence="4">CGMCC 1.8984</strain>
    </source>
</reference>
<sequence>MDHLLSTALGASTRRSRDLLHPPERNERNGIMSETSETTETIGLRLQRQLAATPEEVFDAYTDAEKQKIWFSILDEEPGVVEIEVDLRVGGTQTAVWGPDRDTLFRETQTFLEIDRPNRLVTESTGSEPDGNSMTTHIVMTFEANDGGTLVTVEQTGFPTPEVRDFFETMAWVGGFDRLEVYLVRYAGA</sequence>
<dbReference type="Proteomes" id="UP000636956">
    <property type="component" value="Unassembled WGS sequence"/>
</dbReference>
<feature type="domain" description="Activator of Hsp90 ATPase homologue 1/2-like C-terminal" evidence="3">
    <location>
        <begin position="52"/>
        <end position="183"/>
    </location>
</feature>